<dbReference type="STRING" id="387005.A0A183HJN8"/>
<feature type="region of interest" description="Disordered" evidence="1">
    <location>
        <begin position="192"/>
        <end position="216"/>
    </location>
</feature>
<gene>
    <name evidence="2" type="ORF">OFLC_LOCUS7699</name>
</gene>
<sequence length="216" mass="25153">MHDIFNPYHIFQYSWKCQIIQKEVILDEEYNEEDDDSIQSLIQRHRLELELLRERQRRELQLARLRLRHNQPGNGNTLVTTGGGCLTRSIDSCGSGPQDPIHIPYHSLASSRINPHLKLPLSISLPGSPPQNSFLGQHLESLRDTLPRRSYMVTSLAECARHTSVDAALSRRPTYPSAHCSSHINNNVADQHRHQHHHYHHYHHHHQQQQQQQQQQ</sequence>
<organism evidence="4">
    <name type="scientific">Onchocerca flexuosa</name>
    <dbReference type="NCBI Taxonomy" id="387005"/>
    <lineage>
        <taxon>Eukaryota</taxon>
        <taxon>Metazoa</taxon>
        <taxon>Ecdysozoa</taxon>
        <taxon>Nematoda</taxon>
        <taxon>Chromadorea</taxon>
        <taxon>Rhabditida</taxon>
        <taxon>Spirurina</taxon>
        <taxon>Spiruromorpha</taxon>
        <taxon>Filarioidea</taxon>
        <taxon>Onchocercidae</taxon>
        <taxon>Onchocerca</taxon>
    </lineage>
</organism>
<evidence type="ECO:0000313" key="3">
    <source>
        <dbReference type="Proteomes" id="UP000267606"/>
    </source>
</evidence>
<name>A0A183HJN8_9BILA</name>
<feature type="compositionally biased region" description="Basic residues" evidence="1">
    <location>
        <begin position="193"/>
        <end position="207"/>
    </location>
</feature>
<reference evidence="4" key="1">
    <citation type="submission" date="2016-06" db="UniProtKB">
        <authorList>
            <consortium name="WormBaseParasite"/>
        </authorList>
    </citation>
    <scope>IDENTIFICATION</scope>
</reference>
<dbReference type="AlphaFoldDB" id="A0A183HJN8"/>
<evidence type="ECO:0000313" key="2">
    <source>
        <dbReference type="EMBL" id="VDO52225.1"/>
    </source>
</evidence>
<evidence type="ECO:0000313" key="4">
    <source>
        <dbReference type="WBParaSite" id="OFLC_0000769901-mRNA-1"/>
    </source>
</evidence>
<dbReference type="Proteomes" id="UP000267606">
    <property type="component" value="Unassembled WGS sequence"/>
</dbReference>
<keyword evidence="3" id="KW-1185">Reference proteome</keyword>
<dbReference type="EMBL" id="UZAJ01008210">
    <property type="protein sequence ID" value="VDO52225.1"/>
    <property type="molecule type" value="Genomic_DNA"/>
</dbReference>
<protein>
    <submittedName>
        <fullName evidence="4">CCDC92 domain-containing protein</fullName>
    </submittedName>
</protein>
<dbReference type="WBParaSite" id="OFLC_0000769901-mRNA-1">
    <property type="protein sequence ID" value="OFLC_0000769901-mRNA-1"/>
    <property type="gene ID" value="OFLC_0000769901"/>
</dbReference>
<accession>A0A183HJN8</accession>
<proteinExistence type="predicted"/>
<evidence type="ECO:0000256" key="1">
    <source>
        <dbReference type="SAM" id="MobiDB-lite"/>
    </source>
</evidence>
<reference evidence="2 3" key="2">
    <citation type="submission" date="2018-11" db="EMBL/GenBank/DDBJ databases">
        <authorList>
            <consortium name="Pathogen Informatics"/>
        </authorList>
    </citation>
    <scope>NUCLEOTIDE SEQUENCE [LARGE SCALE GENOMIC DNA]</scope>
</reference>